<dbReference type="Pfam" id="PF03065">
    <property type="entry name" value="Glyco_hydro_57"/>
    <property type="match status" value="1"/>
</dbReference>
<sequence>MPSVCFYFQVHQPMRVKRYRIFDIGLDRQYFNDNSDSNLNNRKILKKVSGKCYLPANRKILGLLNRYPNFKVSYSLSGVFLDQLEQNEPEVLKSFCDLANTGQVEFLNETYYHSLAFLYSKGEFREQVKKHQKRIKDLFGLIPEVFRNTELIYNNDVAKEAEDLGFKAILAEGADHILDWRSPNFVYKPEGSRNISLLLKNYKLSDDIAFRFGSRDWSEFPLTAEKFANWISGHNGAGQIINLFMDYETFGEHQWEDTGIFNFLEALPYEVFKNPDNDFVTPSEAADRFKPVAELNVPHFVSWADIERDLSAWRSNEMQENALKAIYDLERPVYASGDEELAEDWRRLQTSDHFYYMCTKWFADGDVHKYFNPYNSPYEAFISYMNVLNDLKLRIKEADKKHEYRVTIRKRDDTRKNELLGMAI</sequence>
<gene>
    <name evidence="4" type="ORF">A3B14_02965</name>
</gene>
<evidence type="ECO:0000256" key="1">
    <source>
        <dbReference type="ARBA" id="ARBA00006821"/>
    </source>
</evidence>
<dbReference type="GO" id="GO:0003824">
    <property type="term" value="F:catalytic activity"/>
    <property type="evidence" value="ECO:0007669"/>
    <property type="project" value="InterPro"/>
</dbReference>
<organism evidence="4 5">
    <name type="scientific">Candidatus Zambryskibacteria bacterium RIFCSPLOWO2_01_FULL_45_21</name>
    <dbReference type="NCBI Taxonomy" id="1802761"/>
    <lineage>
        <taxon>Bacteria</taxon>
        <taxon>Candidatus Zambryskiibacteriota</taxon>
    </lineage>
</organism>
<feature type="domain" description="Glycoside hydrolase family 57 N-terminal" evidence="3">
    <location>
        <begin position="6"/>
        <end position="297"/>
    </location>
</feature>
<dbReference type="GO" id="GO:0005975">
    <property type="term" value="P:carbohydrate metabolic process"/>
    <property type="evidence" value="ECO:0007669"/>
    <property type="project" value="InterPro"/>
</dbReference>
<accession>A0A1G2U1S5</accession>
<evidence type="ECO:0000259" key="3">
    <source>
        <dbReference type="Pfam" id="PF03065"/>
    </source>
</evidence>
<dbReference type="Proteomes" id="UP000176800">
    <property type="component" value="Unassembled WGS sequence"/>
</dbReference>
<proteinExistence type="inferred from homology"/>
<dbReference type="AlphaFoldDB" id="A0A1G2U1S5"/>
<dbReference type="EMBL" id="MHWE01000018">
    <property type="protein sequence ID" value="OHB03466.1"/>
    <property type="molecule type" value="Genomic_DNA"/>
</dbReference>
<evidence type="ECO:0000313" key="4">
    <source>
        <dbReference type="EMBL" id="OHB03466.1"/>
    </source>
</evidence>
<name>A0A1G2U1S5_9BACT</name>
<evidence type="ECO:0000313" key="5">
    <source>
        <dbReference type="Proteomes" id="UP000176800"/>
    </source>
</evidence>
<comment type="similarity">
    <text evidence="1">Belongs to the glycosyl hydrolase 57 family.</text>
</comment>
<comment type="caution">
    <text evidence="4">The sequence shown here is derived from an EMBL/GenBank/DDBJ whole genome shotgun (WGS) entry which is preliminary data.</text>
</comment>
<dbReference type="SUPFAM" id="SSF88713">
    <property type="entry name" value="Glycoside hydrolase/deacetylase"/>
    <property type="match status" value="1"/>
</dbReference>
<evidence type="ECO:0000256" key="2">
    <source>
        <dbReference type="ARBA" id="ARBA00023277"/>
    </source>
</evidence>
<keyword evidence="2" id="KW-0119">Carbohydrate metabolism</keyword>
<dbReference type="InterPro" id="IPR052046">
    <property type="entry name" value="GH57_Enzymes"/>
</dbReference>
<dbReference type="InterPro" id="IPR011330">
    <property type="entry name" value="Glyco_hydro/deAcase_b/a-brl"/>
</dbReference>
<dbReference type="PANTHER" id="PTHR36306">
    <property type="entry name" value="ALPHA-AMYLASE-RELATED-RELATED"/>
    <property type="match status" value="1"/>
</dbReference>
<dbReference type="InterPro" id="IPR004300">
    <property type="entry name" value="Glyco_hydro_57_N"/>
</dbReference>
<protein>
    <submittedName>
        <fullName evidence="4">Alpha-amylase</fullName>
    </submittedName>
</protein>
<dbReference type="PANTHER" id="PTHR36306:SF1">
    <property type="entry name" value="ALPHA-AMYLASE-RELATED"/>
    <property type="match status" value="1"/>
</dbReference>
<dbReference type="Gene3D" id="3.20.110.20">
    <property type="match status" value="1"/>
</dbReference>
<reference evidence="4 5" key="1">
    <citation type="journal article" date="2016" name="Nat. Commun.">
        <title>Thousands of microbial genomes shed light on interconnected biogeochemical processes in an aquifer system.</title>
        <authorList>
            <person name="Anantharaman K."/>
            <person name="Brown C.T."/>
            <person name="Hug L.A."/>
            <person name="Sharon I."/>
            <person name="Castelle C.J."/>
            <person name="Probst A.J."/>
            <person name="Thomas B.C."/>
            <person name="Singh A."/>
            <person name="Wilkins M.J."/>
            <person name="Karaoz U."/>
            <person name="Brodie E.L."/>
            <person name="Williams K.H."/>
            <person name="Hubbard S.S."/>
            <person name="Banfield J.F."/>
        </authorList>
    </citation>
    <scope>NUCLEOTIDE SEQUENCE [LARGE SCALE GENOMIC DNA]</scope>
</reference>
<dbReference type="CDD" id="cd10795">
    <property type="entry name" value="GH57N_MJA1_like"/>
    <property type="match status" value="1"/>
</dbReference>